<proteinExistence type="predicted"/>
<organism evidence="2 3">
    <name type="scientific">Hymenobacter elongatus</name>
    <dbReference type="NCBI Taxonomy" id="877208"/>
    <lineage>
        <taxon>Bacteria</taxon>
        <taxon>Pseudomonadati</taxon>
        <taxon>Bacteroidota</taxon>
        <taxon>Cytophagia</taxon>
        <taxon>Cytophagales</taxon>
        <taxon>Hymenobacteraceae</taxon>
        <taxon>Hymenobacter</taxon>
    </lineage>
</organism>
<comment type="caution">
    <text evidence="2">The sequence shown here is derived from an EMBL/GenBank/DDBJ whole genome shotgun (WGS) entry which is preliminary data.</text>
</comment>
<dbReference type="OrthoDB" id="526867at2"/>
<dbReference type="EMBL" id="SRLD01000014">
    <property type="protein sequence ID" value="TGE16783.1"/>
    <property type="molecule type" value="Genomic_DNA"/>
</dbReference>
<feature type="domain" description="DUF547" evidence="1">
    <location>
        <begin position="117"/>
        <end position="230"/>
    </location>
</feature>
<evidence type="ECO:0000313" key="2">
    <source>
        <dbReference type="EMBL" id="TGE16783.1"/>
    </source>
</evidence>
<sequence>MAPKNHRIRELLRPSGGFARARSRPPSLSHLILRMKNSSAFTRLLVLLTWFACCLPVTTLHAEDKNAAQILHAPWTDLLRKYVTHDGQVDYEGFLEDEDQLDAYLQAIRKTPPNEATWSKADIEAYWLNVYNAATIYNVLQYYPVASINEIRIKTIGGYKPVWEAGSVNVGGKLYSLNAIEKEILRPQFKDARVHLALVAAAVSSPPLLNEAYDGARLNQQLDEQARLFLSRVSLNQLAPGYLRLSSIFDWYAAEFGEGEKLVAFLNRYSSTKIDATATIEFLPFDWALNNQKPTADTQALRQR</sequence>
<keyword evidence="3" id="KW-1185">Reference proteome</keyword>
<reference evidence="2 3" key="1">
    <citation type="submission" date="2019-04" db="EMBL/GenBank/DDBJ databases">
        <authorList>
            <person name="Feng G."/>
            <person name="Zhang J."/>
            <person name="Zhu H."/>
        </authorList>
    </citation>
    <scope>NUCLEOTIDE SEQUENCE [LARGE SCALE GENOMIC DNA]</scope>
    <source>
        <strain evidence="2 3">JCM 17223</strain>
    </source>
</reference>
<accession>A0A4Z0PM89</accession>
<gene>
    <name evidence="2" type="ORF">E5J99_08720</name>
</gene>
<dbReference type="PANTHER" id="PTHR46361">
    <property type="entry name" value="ELECTRON CARRIER/ PROTEIN DISULFIDE OXIDOREDUCTASE"/>
    <property type="match status" value="1"/>
</dbReference>
<dbReference type="Pfam" id="PF04784">
    <property type="entry name" value="DUF547"/>
    <property type="match status" value="1"/>
</dbReference>
<dbReference type="InterPro" id="IPR006869">
    <property type="entry name" value="DUF547"/>
</dbReference>
<evidence type="ECO:0000313" key="3">
    <source>
        <dbReference type="Proteomes" id="UP000297739"/>
    </source>
</evidence>
<evidence type="ECO:0000259" key="1">
    <source>
        <dbReference type="Pfam" id="PF04784"/>
    </source>
</evidence>
<dbReference type="PANTHER" id="PTHR46361:SF3">
    <property type="entry name" value="ELECTRON CARRIER_ PROTEIN DISULFIDE OXIDOREDUCTASE"/>
    <property type="match status" value="1"/>
</dbReference>
<dbReference type="Proteomes" id="UP000297739">
    <property type="component" value="Unassembled WGS sequence"/>
</dbReference>
<name>A0A4Z0PM89_9BACT</name>
<protein>
    <submittedName>
        <fullName evidence="2">DUF547 domain-containing protein</fullName>
    </submittedName>
</protein>
<dbReference type="AlphaFoldDB" id="A0A4Z0PM89"/>